<organism evidence="7 8">
    <name type="scientific">Candidatus Harrisonbacteria bacterium CG10_big_fil_rev_8_21_14_0_10_38_8</name>
    <dbReference type="NCBI Taxonomy" id="1974582"/>
    <lineage>
        <taxon>Bacteria</taxon>
        <taxon>Candidatus Harrisoniibacteriota</taxon>
    </lineage>
</organism>
<dbReference type="InterPro" id="IPR002903">
    <property type="entry name" value="RsmH"/>
</dbReference>
<comment type="caution">
    <text evidence="7">The sequence shown here is derived from an EMBL/GenBank/DDBJ whole genome shotgun (WGS) entry which is preliminary data.</text>
</comment>
<keyword evidence="6" id="KW-0963">Cytoplasm</keyword>
<protein>
    <recommendedName>
        <fullName evidence="6">Ribosomal RNA small subunit methyltransferase H</fullName>
        <ecNumber evidence="6">2.1.1.199</ecNumber>
    </recommendedName>
    <alternativeName>
        <fullName evidence="6">16S rRNA m(4)C1402 methyltransferase</fullName>
    </alternativeName>
    <alternativeName>
        <fullName evidence="6">rRNA (cytosine-N(4)-)-methyltransferase RsmH</fullName>
    </alternativeName>
</protein>
<dbReference type="Pfam" id="PF01795">
    <property type="entry name" value="Methyltransf_5"/>
    <property type="match status" value="1"/>
</dbReference>
<dbReference type="NCBIfam" id="TIGR00006">
    <property type="entry name" value="16S rRNA (cytosine(1402)-N(4))-methyltransferase RsmH"/>
    <property type="match status" value="1"/>
</dbReference>
<feature type="binding site" evidence="6">
    <location>
        <begin position="30"/>
        <end position="32"/>
    </location>
    <ligand>
        <name>S-adenosyl-L-methionine</name>
        <dbReference type="ChEBI" id="CHEBI:59789"/>
    </ligand>
</feature>
<feature type="binding site" evidence="6">
    <location>
        <position position="50"/>
    </location>
    <ligand>
        <name>S-adenosyl-L-methionine</name>
        <dbReference type="ChEBI" id="CHEBI:59789"/>
    </ligand>
</feature>
<comment type="catalytic activity">
    <reaction evidence="6">
        <text>cytidine(1402) in 16S rRNA + S-adenosyl-L-methionine = N(4)-methylcytidine(1402) in 16S rRNA + S-adenosyl-L-homocysteine + H(+)</text>
        <dbReference type="Rhea" id="RHEA:42928"/>
        <dbReference type="Rhea" id="RHEA-COMP:10286"/>
        <dbReference type="Rhea" id="RHEA-COMP:10287"/>
        <dbReference type="ChEBI" id="CHEBI:15378"/>
        <dbReference type="ChEBI" id="CHEBI:57856"/>
        <dbReference type="ChEBI" id="CHEBI:59789"/>
        <dbReference type="ChEBI" id="CHEBI:74506"/>
        <dbReference type="ChEBI" id="CHEBI:82748"/>
        <dbReference type="EC" id="2.1.1.199"/>
    </reaction>
</comment>
<dbReference type="InterPro" id="IPR029063">
    <property type="entry name" value="SAM-dependent_MTases_sf"/>
</dbReference>
<evidence type="ECO:0000256" key="1">
    <source>
        <dbReference type="ARBA" id="ARBA00010396"/>
    </source>
</evidence>
<dbReference type="Gene3D" id="1.10.150.170">
    <property type="entry name" value="Putative methyltransferase TM0872, insert domain"/>
    <property type="match status" value="1"/>
</dbReference>
<dbReference type="AlphaFoldDB" id="A0A2M6WKS1"/>
<dbReference type="Gene3D" id="3.40.50.150">
    <property type="entry name" value="Vaccinia Virus protein VP39"/>
    <property type="match status" value="1"/>
</dbReference>
<dbReference type="HAMAP" id="MF_01007">
    <property type="entry name" value="16SrRNA_methyltr_H"/>
    <property type="match status" value="1"/>
</dbReference>
<feature type="binding site" evidence="6">
    <location>
        <position position="97"/>
    </location>
    <ligand>
        <name>S-adenosyl-L-methionine</name>
        <dbReference type="ChEBI" id="CHEBI:59789"/>
    </ligand>
</feature>
<dbReference type="InterPro" id="IPR023397">
    <property type="entry name" value="SAM-dep_MeTrfase_MraW_recog"/>
</dbReference>
<evidence type="ECO:0000256" key="4">
    <source>
        <dbReference type="ARBA" id="ARBA00022679"/>
    </source>
</evidence>
<dbReference type="EC" id="2.1.1.199" evidence="6"/>
<comment type="function">
    <text evidence="6">Specifically methylates the N4 position of cytidine in position 1402 (C1402) of 16S rRNA.</text>
</comment>
<evidence type="ECO:0000313" key="8">
    <source>
        <dbReference type="Proteomes" id="UP000229112"/>
    </source>
</evidence>
<dbReference type="GO" id="GO:0005737">
    <property type="term" value="C:cytoplasm"/>
    <property type="evidence" value="ECO:0007669"/>
    <property type="project" value="UniProtKB-SubCell"/>
</dbReference>
<keyword evidence="2 6" id="KW-0698">rRNA processing</keyword>
<sequence length="290" mass="32586">MHIPVLLQEVISALNPSPGKFIIDGTLGAGGHAREVIKRITPGGKFLGVDQDQASVSQFDACNKDLSFCNIIQGNYAKTLSFLQNQHLGKADGLLVDLGFSSEQMDGSLSGRGFSFKQEEPLIMTYSDDYSPAYEVLKNLTEGELFKTLRDLGEERFARRIAKAIKEGEEVLTTTQLVDRVLSVTPSWYHARRIHPATKTFMAIRILVNKELENLQELLTTLPEIINSKGRVAIISFHSLEDRIVKHAFRDYEKQGIFQRVNKKPLIASTEELYINPRARSAKLRVIEKI</sequence>
<feature type="binding site" evidence="6">
    <location>
        <position position="76"/>
    </location>
    <ligand>
        <name>S-adenosyl-L-methionine</name>
        <dbReference type="ChEBI" id="CHEBI:59789"/>
    </ligand>
</feature>
<dbReference type="PANTHER" id="PTHR11265:SF0">
    <property type="entry name" value="12S RRNA N4-METHYLCYTIDINE METHYLTRANSFERASE"/>
    <property type="match status" value="1"/>
</dbReference>
<gene>
    <name evidence="6" type="primary">rsmH</name>
    <name evidence="7" type="ORF">COU06_00310</name>
</gene>
<evidence type="ECO:0000256" key="5">
    <source>
        <dbReference type="ARBA" id="ARBA00022691"/>
    </source>
</evidence>
<dbReference type="GO" id="GO:0071424">
    <property type="term" value="F:rRNA (cytosine-N4-)-methyltransferase activity"/>
    <property type="evidence" value="ECO:0007669"/>
    <property type="project" value="UniProtKB-UniRule"/>
</dbReference>
<keyword evidence="5 6" id="KW-0949">S-adenosyl-L-methionine</keyword>
<keyword evidence="4 6" id="KW-0808">Transferase</keyword>
<evidence type="ECO:0000256" key="6">
    <source>
        <dbReference type="HAMAP-Rule" id="MF_01007"/>
    </source>
</evidence>
<dbReference type="PIRSF" id="PIRSF004486">
    <property type="entry name" value="MraW"/>
    <property type="match status" value="1"/>
</dbReference>
<dbReference type="SUPFAM" id="SSF81799">
    <property type="entry name" value="Putative methyltransferase TM0872, insert domain"/>
    <property type="match status" value="1"/>
</dbReference>
<dbReference type="Proteomes" id="UP000229112">
    <property type="component" value="Unassembled WGS sequence"/>
</dbReference>
<evidence type="ECO:0000256" key="3">
    <source>
        <dbReference type="ARBA" id="ARBA00022603"/>
    </source>
</evidence>
<name>A0A2M6WKS1_9BACT</name>
<reference evidence="8" key="1">
    <citation type="submission" date="2017-09" db="EMBL/GenBank/DDBJ databases">
        <title>Depth-based differentiation of microbial function through sediment-hosted aquifers and enrichment of novel symbionts in the deep terrestrial subsurface.</title>
        <authorList>
            <person name="Probst A.J."/>
            <person name="Ladd B."/>
            <person name="Jarett J.K."/>
            <person name="Geller-Mcgrath D.E."/>
            <person name="Sieber C.M.K."/>
            <person name="Emerson J.B."/>
            <person name="Anantharaman K."/>
            <person name="Thomas B.C."/>
            <person name="Malmstrom R."/>
            <person name="Stieglmeier M."/>
            <person name="Klingl A."/>
            <person name="Woyke T."/>
            <person name="Ryan C.M."/>
            <person name="Banfield J.F."/>
        </authorList>
    </citation>
    <scope>NUCLEOTIDE SEQUENCE [LARGE SCALE GENOMIC DNA]</scope>
</reference>
<dbReference type="EMBL" id="PFAY01000002">
    <property type="protein sequence ID" value="PIT93401.1"/>
    <property type="molecule type" value="Genomic_DNA"/>
</dbReference>
<dbReference type="GO" id="GO:0070475">
    <property type="term" value="P:rRNA base methylation"/>
    <property type="evidence" value="ECO:0007669"/>
    <property type="project" value="UniProtKB-UniRule"/>
</dbReference>
<comment type="similarity">
    <text evidence="1 6">Belongs to the methyltransferase superfamily. RsmH family.</text>
</comment>
<proteinExistence type="inferred from homology"/>
<accession>A0A2M6WKS1</accession>
<evidence type="ECO:0000313" key="7">
    <source>
        <dbReference type="EMBL" id="PIT93401.1"/>
    </source>
</evidence>
<comment type="subcellular location">
    <subcellularLocation>
        <location evidence="6">Cytoplasm</location>
    </subcellularLocation>
</comment>
<feature type="binding site" evidence="6">
    <location>
        <position position="104"/>
    </location>
    <ligand>
        <name>S-adenosyl-L-methionine</name>
        <dbReference type="ChEBI" id="CHEBI:59789"/>
    </ligand>
</feature>
<dbReference type="PANTHER" id="PTHR11265">
    <property type="entry name" value="S-ADENOSYL-METHYLTRANSFERASE MRAW"/>
    <property type="match status" value="1"/>
</dbReference>
<keyword evidence="3 6" id="KW-0489">Methyltransferase</keyword>
<dbReference type="SUPFAM" id="SSF53335">
    <property type="entry name" value="S-adenosyl-L-methionine-dependent methyltransferases"/>
    <property type="match status" value="1"/>
</dbReference>
<evidence type="ECO:0000256" key="2">
    <source>
        <dbReference type="ARBA" id="ARBA00022552"/>
    </source>
</evidence>